<dbReference type="PROSITE" id="PS00211">
    <property type="entry name" value="ABC_TRANSPORTER_1"/>
    <property type="match status" value="1"/>
</dbReference>
<dbReference type="InterPro" id="IPR003439">
    <property type="entry name" value="ABC_transporter-like_ATP-bd"/>
</dbReference>
<organism evidence="10 11">
    <name type="scientific">Sphingobium nicotianae</name>
    <dbReference type="NCBI Taxonomy" id="2782607"/>
    <lineage>
        <taxon>Bacteria</taxon>
        <taxon>Pseudomonadati</taxon>
        <taxon>Pseudomonadota</taxon>
        <taxon>Alphaproteobacteria</taxon>
        <taxon>Sphingomonadales</taxon>
        <taxon>Sphingomonadaceae</taxon>
        <taxon>Sphingobium</taxon>
    </lineage>
</organism>
<feature type="domain" description="ABC transmembrane type-1" evidence="9">
    <location>
        <begin position="23"/>
        <end position="267"/>
    </location>
</feature>
<dbReference type="Gene3D" id="3.40.50.300">
    <property type="entry name" value="P-loop containing nucleotide triphosphate hydrolases"/>
    <property type="match status" value="1"/>
</dbReference>
<evidence type="ECO:0000256" key="6">
    <source>
        <dbReference type="ARBA" id="ARBA00023136"/>
    </source>
</evidence>
<feature type="transmembrane region" description="Helical" evidence="7">
    <location>
        <begin position="274"/>
        <end position="293"/>
    </location>
</feature>
<dbReference type="InterPro" id="IPR036640">
    <property type="entry name" value="ABC1_TM_sf"/>
</dbReference>
<feature type="transmembrane region" description="Helical" evidence="7">
    <location>
        <begin position="24"/>
        <end position="46"/>
    </location>
</feature>
<evidence type="ECO:0000256" key="5">
    <source>
        <dbReference type="ARBA" id="ARBA00022989"/>
    </source>
</evidence>
<keyword evidence="3" id="KW-0547">Nucleotide-binding</keyword>
<dbReference type="GO" id="GO:0016887">
    <property type="term" value="F:ATP hydrolysis activity"/>
    <property type="evidence" value="ECO:0007669"/>
    <property type="project" value="InterPro"/>
</dbReference>
<evidence type="ECO:0000256" key="4">
    <source>
        <dbReference type="ARBA" id="ARBA00022840"/>
    </source>
</evidence>
<dbReference type="InterPro" id="IPR027417">
    <property type="entry name" value="P-loop_NTPase"/>
</dbReference>
<dbReference type="PROSITE" id="PS50893">
    <property type="entry name" value="ABC_TRANSPORTER_2"/>
    <property type="match status" value="1"/>
</dbReference>
<comment type="subcellular location">
    <subcellularLocation>
        <location evidence="1">Cell membrane</location>
        <topology evidence="1">Multi-pass membrane protein</topology>
    </subcellularLocation>
</comment>
<dbReference type="InterPro" id="IPR039421">
    <property type="entry name" value="Type_1_exporter"/>
</dbReference>
<sequence>MTGSDLEALLSSASREQRSSMRVAILYAILAAVSAVTLLGLSGWFITGAALAGLAGVAAVQAFNYLLPSAAIRLLAIVRTLTRYGERLQGHKAALLTLAAVRAGLFQRFVGAPDLSRASGDMAATLLQDVEAIEDRFIRTPATLGSLGGAGAALLLCGAAGWASALALLAILIVTLGASSLLARRLLPAPARQIQEAIARLKHDVVEYAVCSAELVAYAMRETVEDELHGRAAALDRVRFAFTRGEAMLAAFVTLMGGVAMAAVIGLSDASLPVTMLAGLAAAGAIEAIGAGVRSIGRDATVAAGIDRLSALVARTPEPPLQGTRLPGTRITIGTGAGVIAMQPGDRLAITGRSGSGKTSFLSCLAGLQDSCALAVCIDGRPLANCAAQDRRPLFALSPQDAQMIAGTIADNLRLARSGLSEAALWDALATACLADEVRAMPQGLMTWIGDGGTRLSGGQRKRLSLARALLAGRPWLLLDEPSEGLDVATEQKLKDNIIAWLDRTQSGLIVVTHRPAMLALADRQLTLAG</sequence>
<keyword evidence="2 7" id="KW-0812">Transmembrane</keyword>
<proteinExistence type="predicted"/>
<dbReference type="Pfam" id="PF00005">
    <property type="entry name" value="ABC_tran"/>
    <property type="match status" value="1"/>
</dbReference>
<keyword evidence="6 7" id="KW-0472">Membrane</keyword>
<name>A0A9X1ISZ6_9SPHN</name>
<dbReference type="SMART" id="SM00382">
    <property type="entry name" value="AAA"/>
    <property type="match status" value="1"/>
</dbReference>
<dbReference type="PANTHER" id="PTHR24221:SF654">
    <property type="entry name" value="ATP-BINDING CASSETTE SUB-FAMILY B MEMBER 6"/>
    <property type="match status" value="1"/>
</dbReference>
<evidence type="ECO:0000259" key="8">
    <source>
        <dbReference type="PROSITE" id="PS50893"/>
    </source>
</evidence>
<reference evidence="10" key="1">
    <citation type="submission" date="2021-05" db="EMBL/GenBank/DDBJ databases">
        <title>Genome of Sphingobium sp. strain.</title>
        <authorList>
            <person name="Fan R."/>
        </authorList>
    </citation>
    <scope>NUCLEOTIDE SEQUENCE</scope>
    <source>
        <strain evidence="10">H33</strain>
    </source>
</reference>
<evidence type="ECO:0000256" key="1">
    <source>
        <dbReference type="ARBA" id="ARBA00004651"/>
    </source>
</evidence>
<evidence type="ECO:0000256" key="2">
    <source>
        <dbReference type="ARBA" id="ARBA00022692"/>
    </source>
</evidence>
<evidence type="ECO:0000313" key="10">
    <source>
        <dbReference type="EMBL" id="MBT2189058.1"/>
    </source>
</evidence>
<dbReference type="SUPFAM" id="SSF90123">
    <property type="entry name" value="ABC transporter transmembrane region"/>
    <property type="match status" value="1"/>
</dbReference>
<dbReference type="GO" id="GO:0005886">
    <property type="term" value="C:plasma membrane"/>
    <property type="evidence" value="ECO:0007669"/>
    <property type="project" value="UniProtKB-SubCell"/>
</dbReference>
<feature type="transmembrane region" description="Helical" evidence="7">
    <location>
        <begin position="150"/>
        <end position="183"/>
    </location>
</feature>
<dbReference type="RefSeq" id="WP_214625314.1">
    <property type="nucleotide sequence ID" value="NZ_JAHGAW010000014.1"/>
</dbReference>
<keyword evidence="4 10" id="KW-0067">ATP-binding</keyword>
<dbReference type="SUPFAM" id="SSF52540">
    <property type="entry name" value="P-loop containing nucleoside triphosphate hydrolases"/>
    <property type="match status" value="1"/>
</dbReference>
<dbReference type="InterPro" id="IPR003593">
    <property type="entry name" value="AAA+_ATPase"/>
</dbReference>
<dbReference type="Proteomes" id="UP001138757">
    <property type="component" value="Unassembled WGS sequence"/>
</dbReference>
<dbReference type="EMBL" id="JAHGAW010000014">
    <property type="protein sequence ID" value="MBT2189058.1"/>
    <property type="molecule type" value="Genomic_DNA"/>
</dbReference>
<protein>
    <submittedName>
        <fullName evidence="10">ATP-binding cassette domain-containing protein</fullName>
    </submittedName>
</protein>
<dbReference type="AlphaFoldDB" id="A0A9X1ISZ6"/>
<feature type="transmembrane region" description="Helical" evidence="7">
    <location>
        <begin position="52"/>
        <end position="72"/>
    </location>
</feature>
<dbReference type="Gene3D" id="1.20.1560.10">
    <property type="entry name" value="ABC transporter type 1, transmembrane domain"/>
    <property type="match status" value="1"/>
</dbReference>
<accession>A0A9X1ISZ6</accession>
<evidence type="ECO:0000259" key="9">
    <source>
        <dbReference type="PROSITE" id="PS50929"/>
    </source>
</evidence>
<dbReference type="PROSITE" id="PS50929">
    <property type="entry name" value="ABC_TM1F"/>
    <property type="match status" value="1"/>
</dbReference>
<evidence type="ECO:0000256" key="7">
    <source>
        <dbReference type="SAM" id="Phobius"/>
    </source>
</evidence>
<dbReference type="PANTHER" id="PTHR24221">
    <property type="entry name" value="ATP-BINDING CASSETTE SUB-FAMILY B"/>
    <property type="match status" value="1"/>
</dbReference>
<dbReference type="GO" id="GO:0005524">
    <property type="term" value="F:ATP binding"/>
    <property type="evidence" value="ECO:0007669"/>
    <property type="project" value="UniProtKB-KW"/>
</dbReference>
<evidence type="ECO:0000256" key="3">
    <source>
        <dbReference type="ARBA" id="ARBA00022741"/>
    </source>
</evidence>
<gene>
    <name evidence="10" type="ORF">KK488_19090</name>
</gene>
<dbReference type="GO" id="GO:0140359">
    <property type="term" value="F:ABC-type transporter activity"/>
    <property type="evidence" value="ECO:0007669"/>
    <property type="project" value="InterPro"/>
</dbReference>
<evidence type="ECO:0000313" key="11">
    <source>
        <dbReference type="Proteomes" id="UP001138757"/>
    </source>
</evidence>
<dbReference type="InterPro" id="IPR011527">
    <property type="entry name" value="ABC1_TM_dom"/>
</dbReference>
<keyword evidence="11" id="KW-1185">Reference proteome</keyword>
<dbReference type="InterPro" id="IPR017871">
    <property type="entry name" value="ABC_transporter-like_CS"/>
</dbReference>
<feature type="transmembrane region" description="Helical" evidence="7">
    <location>
        <begin position="247"/>
        <end position="268"/>
    </location>
</feature>
<feature type="domain" description="ABC transporter" evidence="8">
    <location>
        <begin position="307"/>
        <end position="530"/>
    </location>
</feature>
<keyword evidence="5 7" id="KW-1133">Transmembrane helix</keyword>
<comment type="caution">
    <text evidence="10">The sequence shown here is derived from an EMBL/GenBank/DDBJ whole genome shotgun (WGS) entry which is preliminary data.</text>
</comment>